<feature type="chain" id="PRO_5002060120" description="Secreted protein" evidence="1">
    <location>
        <begin position="18"/>
        <end position="86"/>
    </location>
</feature>
<organism evidence="2">
    <name type="scientific">Arundo donax</name>
    <name type="common">Giant reed</name>
    <name type="synonym">Donax arundinaceus</name>
    <dbReference type="NCBI Taxonomy" id="35708"/>
    <lineage>
        <taxon>Eukaryota</taxon>
        <taxon>Viridiplantae</taxon>
        <taxon>Streptophyta</taxon>
        <taxon>Embryophyta</taxon>
        <taxon>Tracheophyta</taxon>
        <taxon>Spermatophyta</taxon>
        <taxon>Magnoliopsida</taxon>
        <taxon>Liliopsida</taxon>
        <taxon>Poales</taxon>
        <taxon>Poaceae</taxon>
        <taxon>PACMAD clade</taxon>
        <taxon>Arundinoideae</taxon>
        <taxon>Arundineae</taxon>
        <taxon>Arundo</taxon>
    </lineage>
</organism>
<evidence type="ECO:0000313" key="2">
    <source>
        <dbReference type="EMBL" id="JAD44053.1"/>
    </source>
</evidence>
<sequence length="86" mass="9705">MNLTVRVALLFFRNLCATDLEHTNALWETVSDCTLYMISCTTAAPHRALILWWPNIVVQERHGYAVCSSGFFVLLLPVVTQQPPSL</sequence>
<evidence type="ECO:0008006" key="3">
    <source>
        <dbReference type="Google" id="ProtNLM"/>
    </source>
</evidence>
<dbReference type="EMBL" id="GBRH01253842">
    <property type="protein sequence ID" value="JAD44053.1"/>
    <property type="molecule type" value="Transcribed_RNA"/>
</dbReference>
<keyword evidence="1" id="KW-0732">Signal</keyword>
<reference evidence="2" key="2">
    <citation type="journal article" date="2015" name="Data Brief">
        <title>Shoot transcriptome of the giant reed, Arundo donax.</title>
        <authorList>
            <person name="Barrero R.A."/>
            <person name="Guerrero F.D."/>
            <person name="Moolhuijzen P."/>
            <person name="Goolsby J.A."/>
            <person name="Tidwell J."/>
            <person name="Bellgard S.E."/>
            <person name="Bellgard M.I."/>
        </authorList>
    </citation>
    <scope>NUCLEOTIDE SEQUENCE</scope>
    <source>
        <tissue evidence="2">Shoot tissue taken approximately 20 cm above the soil surface</tissue>
    </source>
</reference>
<evidence type="ECO:0000256" key="1">
    <source>
        <dbReference type="SAM" id="SignalP"/>
    </source>
</evidence>
<feature type="signal peptide" evidence="1">
    <location>
        <begin position="1"/>
        <end position="17"/>
    </location>
</feature>
<reference evidence="2" key="1">
    <citation type="submission" date="2014-09" db="EMBL/GenBank/DDBJ databases">
        <authorList>
            <person name="Magalhaes I.L.F."/>
            <person name="Oliveira U."/>
            <person name="Santos F.R."/>
            <person name="Vidigal T.H.D.A."/>
            <person name="Brescovit A.D."/>
            <person name="Santos A.J."/>
        </authorList>
    </citation>
    <scope>NUCLEOTIDE SEQUENCE</scope>
    <source>
        <tissue evidence="2">Shoot tissue taken approximately 20 cm above the soil surface</tissue>
    </source>
</reference>
<dbReference type="AlphaFoldDB" id="A0A0A9A269"/>
<protein>
    <recommendedName>
        <fullName evidence="3">Secreted protein</fullName>
    </recommendedName>
</protein>
<proteinExistence type="predicted"/>
<name>A0A0A9A269_ARUDO</name>
<accession>A0A0A9A269</accession>